<protein>
    <submittedName>
        <fullName evidence="7">TPR repeat-containing protein YfgC</fullName>
    </submittedName>
</protein>
<dbReference type="AlphaFoldDB" id="A0A0F7KQE4"/>
<keyword evidence="2" id="KW-0645">Protease</keyword>
<evidence type="ECO:0000256" key="1">
    <source>
        <dbReference type="ARBA" id="ARBA00001947"/>
    </source>
</evidence>
<dbReference type="KEGG" id="aay:WYH_00720"/>
<evidence type="ECO:0000256" key="6">
    <source>
        <dbReference type="ARBA" id="ARBA00023049"/>
    </source>
</evidence>
<evidence type="ECO:0000256" key="4">
    <source>
        <dbReference type="ARBA" id="ARBA00022801"/>
    </source>
</evidence>
<dbReference type="Gene3D" id="3.30.2010.10">
    <property type="entry name" value="Metalloproteases ('zincins'), catalytic domain"/>
    <property type="match status" value="1"/>
</dbReference>
<evidence type="ECO:0000313" key="7">
    <source>
        <dbReference type="EMBL" id="AKH41774.1"/>
    </source>
</evidence>
<keyword evidence="3" id="KW-0479">Metal-binding</keyword>
<comment type="cofactor">
    <cofactor evidence="1">
        <name>Zn(2+)</name>
        <dbReference type="ChEBI" id="CHEBI:29105"/>
    </cofactor>
</comment>
<evidence type="ECO:0000256" key="5">
    <source>
        <dbReference type="ARBA" id="ARBA00022833"/>
    </source>
</evidence>
<dbReference type="InterPro" id="IPR051156">
    <property type="entry name" value="Mito/Outer_Membr_Metalloprot"/>
</dbReference>
<name>A0A0F7KQE4_9SPHN</name>
<dbReference type="Proteomes" id="UP000034392">
    <property type="component" value="Chromosome"/>
</dbReference>
<dbReference type="PROSITE" id="PS51257">
    <property type="entry name" value="PROKAR_LIPOPROTEIN"/>
    <property type="match status" value="1"/>
</dbReference>
<accession>A0A0F7KQE4</accession>
<dbReference type="Pfam" id="PF01435">
    <property type="entry name" value="Peptidase_M48"/>
    <property type="match status" value="1"/>
</dbReference>
<dbReference type="PANTHER" id="PTHR22726:SF24">
    <property type="entry name" value="M48 FAMILY METALLOPEPTIDASE"/>
    <property type="match status" value="1"/>
</dbReference>
<dbReference type="RefSeq" id="WP_046902742.1">
    <property type="nucleotide sequence ID" value="NZ_CP011452.2"/>
</dbReference>
<dbReference type="GO" id="GO:0004222">
    <property type="term" value="F:metalloendopeptidase activity"/>
    <property type="evidence" value="ECO:0007669"/>
    <property type="project" value="InterPro"/>
</dbReference>
<keyword evidence="8" id="KW-1185">Reference proteome</keyword>
<dbReference type="PANTHER" id="PTHR22726">
    <property type="entry name" value="METALLOENDOPEPTIDASE OMA1"/>
    <property type="match status" value="1"/>
</dbReference>
<keyword evidence="4" id="KW-0378">Hydrolase</keyword>
<dbReference type="InterPro" id="IPR001915">
    <property type="entry name" value="Peptidase_M48"/>
</dbReference>
<dbReference type="PATRIC" id="fig|1267766.3.peg.726"/>
<reference evidence="7" key="1">
    <citation type="submission" date="2015-05" db="EMBL/GenBank/DDBJ databases">
        <title>The complete genome of Altererythrobacter atlanticus strain 26DY36.</title>
        <authorList>
            <person name="Wu Y.-H."/>
            <person name="Cheng H."/>
            <person name="Wu X.-W."/>
        </authorList>
    </citation>
    <scope>NUCLEOTIDE SEQUENCE [LARGE SCALE GENOMIC DNA]</scope>
    <source>
        <strain evidence="7">26DY36</strain>
    </source>
</reference>
<sequence length="493" mass="51730">MSAVRFRKIRAIALSCVAAGSLAACTTVAGAGVAPGTPITQAEAQQGAQYHDEFVAEFGGEVSGPQASYVRDVGQGIAVQSGLATTPDAFTVTLLNSSVNNAFAVPGGYVYVTRQLVTLMNNEAELAGVLGHEVGHVAARHSARRQQTAQRNQILGVLGQVLSGVLLGDSALGRLGQEISSTAPQLATLSYSRSQELEADKLGVQYLNSAGYDPRAMAGVLASLAAQNSLDASLDGRNATVPEWASTHPDPASRVQNALQLAGNGTGVTNRDTFLSRIDGLVYGDDPAQGIIEGSTFTHPELRLAFTAPDGFYMMNGTRAVSINGDTGKAQMSGGSFSGSLDAYIRQAFQALGGEGSTLAPQNIERTTINGLPAAYGEARVTSNGSQVDVVVFAYQFPGNQVYHFTALAPAGGIGVFNPMFRSMRQITSSEAAQVVPRRLDVVTAGRGDTVRTLAARMAYPNAQEQRFRVLNGLSSSDQIIPGRQYKIVIRSK</sequence>
<gene>
    <name evidence="7" type="primary">yfgC_1</name>
    <name evidence="7" type="ORF">WYH_00720</name>
</gene>
<dbReference type="OrthoDB" id="9810445at2"/>
<evidence type="ECO:0000256" key="2">
    <source>
        <dbReference type="ARBA" id="ARBA00022670"/>
    </source>
</evidence>
<organism evidence="7 8">
    <name type="scientific">Croceibacterium atlanticum</name>
    <dbReference type="NCBI Taxonomy" id="1267766"/>
    <lineage>
        <taxon>Bacteria</taxon>
        <taxon>Pseudomonadati</taxon>
        <taxon>Pseudomonadota</taxon>
        <taxon>Alphaproteobacteria</taxon>
        <taxon>Sphingomonadales</taxon>
        <taxon>Erythrobacteraceae</taxon>
        <taxon>Croceibacterium</taxon>
    </lineage>
</organism>
<keyword evidence="5" id="KW-0862">Zinc</keyword>
<dbReference type="GO" id="GO:0051603">
    <property type="term" value="P:proteolysis involved in protein catabolic process"/>
    <property type="evidence" value="ECO:0007669"/>
    <property type="project" value="TreeGrafter"/>
</dbReference>
<evidence type="ECO:0000256" key="3">
    <source>
        <dbReference type="ARBA" id="ARBA00022723"/>
    </source>
</evidence>
<proteinExistence type="predicted"/>
<dbReference type="GO" id="GO:0016020">
    <property type="term" value="C:membrane"/>
    <property type="evidence" value="ECO:0007669"/>
    <property type="project" value="TreeGrafter"/>
</dbReference>
<dbReference type="GO" id="GO:0046872">
    <property type="term" value="F:metal ion binding"/>
    <property type="evidence" value="ECO:0007669"/>
    <property type="project" value="UniProtKB-KW"/>
</dbReference>
<evidence type="ECO:0000313" key="8">
    <source>
        <dbReference type="Proteomes" id="UP000034392"/>
    </source>
</evidence>
<dbReference type="CDD" id="cd07324">
    <property type="entry name" value="M48C_Oma1-like"/>
    <property type="match status" value="1"/>
</dbReference>
<keyword evidence="6" id="KW-0482">Metalloprotease</keyword>
<dbReference type="EMBL" id="CP011452">
    <property type="protein sequence ID" value="AKH41774.1"/>
    <property type="molecule type" value="Genomic_DNA"/>
</dbReference>
<dbReference type="STRING" id="1267766.WYH_00720"/>